<dbReference type="Proteomes" id="UP001642360">
    <property type="component" value="Unassembled WGS sequence"/>
</dbReference>
<sequence length="126" mass="15073">MRSSKQPFDDAQVYRVPSKHPRLQHSLDSEVFFLPEKNNLDKVNLINANYRQSPFHPHYQILEVLGCHVASLFVSKQQHHQHFTFRSTNSRNRHFLHNIVQIKCTPHHQFIQIDCSMLYHFHLSIY</sequence>
<keyword evidence="2" id="KW-1185">Reference proteome</keyword>
<gene>
    <name evidence="1" type="ORF">ILEXP_LOCUS2867</name>
</gene>
<organism evidence="1 2">
    <name type="scientific">Ilex paraguariensis</name>
    <name type="common">yerba mate</name>
    <dbReference type="NCBI Taxonomy" id="185542"/>
    <lineage>
        <taxon>Eukaryota</taxon>
        <taxon>Viridiplantae</taxon>
        <taxon>Streptophyta</taxon>
        <taxon>Embryophyta</taxon>
        <taxon>Tracheophyta</taxon>
        <taxon>Spermatophyta</taxon>
        <taxon>Magnoliopsida</taxon>
        <taxon>eudicotyledons</taxon>
        <taxon>Gunneridae</taxon>
        <taxon>Pentapetalae</taxon>
        <taxon>asterids</taxon>
        <taxon>campanulids</taxon>
        <taxon>Aquifoliales</taxon>
        <taxon>Aquifoliaceae</taxon>
        <taxon>Ilex</taxon>
    </lineage>
</organism>
<dbReference type="EMBL" id="CAUOFW020000725">
    <property type="protein sequence ID" value="CAK9135911.1"/>
    <property type="molecule type" value="Genomic_DNA"/>
</dbReference>
<comment type="caution">
    <text evidence="1">The sequence shown here is derived from an EMBL/GenBank/DDBJ whole genome shotgun (WGS) entry which is preliminary data.</text>
</comment>
<dbReference type="AlphaFoldDB" id="A0ABC8QUH5"/>
<accession>A0ABC8QUH5</accession>
<protein>
    <submittedName>
        <fullName evidence="1">Uncharacterized protein</fullName>
    </submittedName>
</protein>
<evidence type="ECO:0000313" key="2">
    <source>
        <dbReference type="Proteomes" id="UP001642360"/>
    </source>
</evidence>
<name>A0ABC8QUH5_9AQUA</name>
<evidence type="ECO:0000313" key="1">
    <source>
        <dbReference type="EMBL" id="CAK9135911.1"/>
    </source>
</evidence>
<proteinExistence type="predicted"/>
<reference evidence="1 2" key="1">
    <citation type="submission" date="2024-02" db="EMBL/GenBank/DDBJ databases">
        <authorList>
            <person name="Vignale AGUSTIN F."/>
            <person name="Sosa J E."/>
            <person name="Modenutti C."/>
        </authorList>
    </citation>
    <scope>NUCLEOTIDE SEQUENCE [LARGE SCALE GENOMIC DNA]</scope>
</reference>